<dbReference type="InterPro" id="IPR027107">
    <property type="entry name" value="Tuberin/Ral-act_asu"/>
</dbReference>
<protein>
    <recommendedName>
        <fullName evidence="3">Rap-GAP domain-containing protein</fullName>
    </recommendedName>
</protein>
<accession>A0A0B7JXZ3</accession>
<gene>
    <name evidence="4" type="ORF">BN869_000003585_1</name>
</gene>
<dbReference type="Pfam" id="PF02145">
    <property type="entry name" value="Rap_GAP"/>
    <property type="match status" value="1"/>
</dbReference>
<dbReference type="InterPro" id="IPR035974">
    <property type="entry name" value="Rap/Ran-GAP_sf"/>
</dbReference>
<dbReference type="InterPro" id="IPR018515">
    <property type="entry name" value="Tuberin-type_domain"/>
</dbReference>
<proteinExistence type="predicted"/>
<dbReference type="PANTHER" id="PTHR10063">
    <property type="entry name" value="TUBERIN"/>
    <property type="match status" value="1"/>
</dbReference>
<dbReference type="SUPFAM" id="SSF111347">
    <property type="entry name" value="Rap/Ran-GAP"/>
    <property type="match status" value="1"/>
</dbReference>
<organism evidence="4">
    <name type="scientific">Bionectria ochroleuca</name>
    <name type="common">Gliocladium roseum</name>
    <dbReference type="NCBI Taxonomy" id="29856"/>
    <lineage>
        <taxon>Eukaryota</taxon>
        <taxon>Fungi</taxon>
        <taxon>Dikarya</taxon>
        <taxon>Ascomycota</taxon>
        <taxon>Pezizomycotina</taxon>
        <taxon>Sordariomycetes</taxon>
        <taxon>Hypocreomycetidae</taxon>
        <taxon>Hypocreales</taxon>
        <taxon>Bionectriaceae</taxon>
        <taxon>Clonostachys</taxon>
    </lineage>
</organism>
<dbReference type="GO" id="GO:0033596">
    <property type="term" value="C:TSC1-TSC2 complex"/>
    <property type="evidence" value="ECO:0007669"/>
    <property type="project" value="TreeGrafter"/>
</dbReference>
<dbReference type="GO" id="GO:0005634">
    <property type="term" value="C:nucleus"/>
    <property type="evidence" value="ECO:0007669"/>
    <property type="project" value="InterPro"/>
</dbReference>
<feature type="domain" description="Rap-GAP" evidence="3">
    <location>
        <begin position="1247"/>
        <end position="1487"/>
    </location>
</feature>
<dbReference type="Pfam" id="PF11864">
    <property type="entry name" value="DUF3384"/>
    <property type="match status" value="1"/>
</dbReference>
<dbReference type="SUPFAM" id="SSF48371">
    <property type="entry name" value="ARM repeat"/>
    <property type="match status" value="1"/>
</dbReference>
<feature type="compositionally biased region" description="Pro residues" evidence="2">
    <location>
        <begin position="1494"/>
        <end position="1508"/>
    </location>
</feature>
<keyword evidence="1" id="KW-0343">GTPase activation</keyword>
<dbReference type="EMBL" id="CDPU01000008">
    <property type="protein sequence ID" value="CEO47530.1"/>
    <property type="molecule type" value="Genomic_DNA"/>
</dbReference>
<evidence type="ECO:0000259" key="3">
    <source>
        <dbReference type="PROSITE" id="PS50085"/>
    </source>
</evidence>
<dbReference type="PANTHER" id="PTHR10063:SF0">
    <property type="entry name" value="TUBERIN"/>
    <property type="match status" value="1"/>
</dbReference>
<dbReference type="InterPro" id="IPR000331">
    <property type="entry name" value="Rap/Ran_GAP_dom"/>
</dbReference>
<dbReference type="Gene3D" id="3.40.50.11210">
    <property type="entry name" value="Rap/Ran-GAP"/>
    <property type="match status" value="1"/>
</dbReference>
<dbReference type="FunFam" id="3.40.50.11210:FF:000007">
    <property type="entry name" value="Tuberous sclerosis 2"/>
    <property type="match status" value="1"/>
</dbReference>
<dbReference type="GO" id="GO:0051056">
    <property type="term" value="P:regulation of small GTPase mediated signal transduction"/>
    <property type="evidence" value="ECO:0007669"/>
    <property type="project" value="InterPro"/>
</dbReference>
<evidence type="ECO:0000256" key="1">
    <source>
        <dbReference type="ARBA" id="ARBA00022468"/>
    </source>
</evidence>
<dbReference type="InterPro" id="IPR024584">
    <property type="entry name" value="Tuberin_N"/>
</dbReference>
<name>A0A0B7JXZ3_BIOOC</name>
<dbReference type="GO" id="GO:0032007">
    <property type="term" value="P:negative regulation of TOR signaling"/>
    <property type="evidence" value="ECO:0007669"/>
    <property type="project" value="TreeGrafter"/>
</dbReference>
<feature type="region of interest" description="Disordered" evidence="2">
    <location>
        <begin position="1"/>
        <end position="22"/>
    </location>
</feature>
<dbReference type="Pfam" id="PF03542">
    <property type="entry name" value="Tuberin"/>
    <property type="match status" value="1"/>
</dbReference>
<evidence type="ECO:0000313" key="4">
    <source>
        <dbReference type="EMBL" id="CEO47530.1"/>
    </source>
</evidence>
<reference evidence="4" key="1">
    <citation type="submission" date="2015-01" db="EMBL/GenBank/DDBJ databases">
        <authorList>
            <person name="Durling Mikael"/>
        </authorList>
    </citation>
    <scope>NUCLEOTIDE SEQUENCE</scope>
</reference>
<dbReference type="PROSITE" id="PS50085">
    <property type="entry name" value="RAPGAP"/>
    <property type="match status" value="1"/>
</dbReference>
<sequence>MSPPTGDEQPTPDSSRPGGLANVFRGLTASRSAKSLTLSSSSSSVALPVADIVNATPTTSSRLSPNTMDSFELLKNGSLSERISAANTLKYAVPEQPLNPVIDIWYAAKDLIEASRAPVARTAGWELLTECVKHTSSTDLERREYFQTLAAPANPEDFHLQLAAMVDLTRHGRLLVGFDYDLLPLLTRWLGEAYTAVRTARKNASSANRGSSRSARNKAVATGEEKNFSQLFVFFIDVIKFSSKIADDTAVSGLVDKLLNICMSTSVEEDLRSCISVFDALVTFGSIPNDKLKGCVQVLSSIHCIVPNLQKTSWHTIANLCKSHNGQATVRILLDALRGISTEGAKDKDTTREVRGSLSVLQKLLSKTTEKGYPAVPYALLADGLSTVVRSGPAPRVCAAVLQVINALFSDSKGNLHKLIVEEDWSVVLDVAAECAKKLGSDPDHPLDERTEDLVQELQTLLARLDLILGQKHTDFVPRQTIIKFFVSVPRLLSDTTAGALLNYFQELRCCSPSDLRWEKNLAIVSDEFFSNRKRSTQTRLHALRIIKDSYETMDLLADDSEQNFVPALAKSILRNITEEQDAAVLDAVMDLMIPVVTSCDMQLFDFIVGTVKEIAINDRVTSPMTPSALASLAGDATVPTTGESLSNVVIKGYVKIFTNVMNSSCAKSVRLYTTLVHIAKSIYCEVDARLTAMKLLFRLRADWASRVFVTKVLETNFLAAGICRTEESLARRQREEAFHSLRTTRSDHGGLSRPARGLSLGQTQAYDRGLPVRTPSGSKPSVASYKQLWRLPDPDAIPSTTPNQTSPVLLSRTSKEGIEGEVDEQISCVLDMPFWLETVLSILKGDDWEVYCFVLVHLPSQLSNHAIFKNALPQIRELRKLICEQIRSNSFQEPPNASGLRRADVAICLFHSLTMILSYHDHFLKGEEDEIVKTYVHGITAWERTAQCCIHALSICCHELPLSVSKSLGQMLNQMSTIITQSNLAIHILEFLACLSRLHDVYVNFREDEYRTIFGMCFRYLDYARDKRQQASRNPLVSEPVTPVSARSGSVDLTHPSASDDLPQYVYALGYHVILFWFLALKLQDRPKHVPTITKKLFTEVDGSGTTSEEQALTTLDFMQRVAYADIEESAEDPEFNEQRFGKMATRNWVVGNSIVTVKQSLNTGWAQVTKRQPSGTSVYSVREVFRPPPLHQTPNHVDVSRGGQPSQNTVMPSHLLIQLMSSAPQSCDSTRPIPLPEDDTIERAIRMFDLNPTTDGHKVGVIYIGEGQTQELDILANVSGSSDYVEFLNNLGTLTKLKGATFNTQGLDREFDLDGQYTFCWRDRVTEIIFHVTTQMPTDLERYPQLANKKRHIGNDFVNIVFNDSGLPFKFDTFPSQFNYVYIVITPASRASFIASREAKDEQSRDQPFYRVQVMSRPGFPEISPASETKMISLKALPGFIRLVALNASVFSMVWQSRNGGEHVSAWRNRLREIRRLREKYGPKSSAASFGPVPPQQRPSPSPPPSLSSVSIASPGQQVPQFSQPFQPASDSSRPNSGVRESFGLRRTSVATFFTSSSEQPSHRSSTVSGGTSDTEIGLNGNLPSDSAADSVDFSQWA</sequence>
<dbReference type="InterPro" id="IPR016024">
    <property type="entry name" value="ARM-type_fold"/>
</dbReference>
<feature type="region of interest" description="Disordered" evidence="2">
    <location>
        <begin position="1483"/>
        <end position="1600"/>
    </location>
</feature>
<feature type="compositionally biased region" description="Low complexity" evidence="2">
    <location>
        <begin position="1509"/>
        <end position="1535"/>
    </location>
</feature>
<evidence type="ECO:0000256" key="2">
    <source>
        <dbReference type="SAM" id="MobiDB-lite"/>
    </source>
</evidence>
<feature type="compositionally biased region" description="Polar residues" evidence="2">
    <location>
        <begin position="1551"/>
        <end position="1577"/>
    </location>
</feature>
<dbReference type="GO" id="GO:0005096">
    <property type="term" value="F:GTPase activator activity"/>
    <property type="evidence" value="ECO:0007669"/>
    <property type="project" value="UniProtKB-KW"/>
</dbReference>